<dbReference type="RefSeq" id="WP_217840061.1">
    <property type="nucleotide sequence ID" value="NZ_CP077076.1"/>
</dbReference>
<dbReference type="EMBL" id="CP077076">
    <property type="protein sequence ID" value="QXH50486.1"/>
    <property type="molecule type" value="Genomic_DNA"/>
</dbReference>
<organism evidence="1 2">
    <name type="scientific">Pseudomonas fakonensis</name>
    <dbReference type="NCBI Taxonomy" id="2842355"/>
    <lineage>
        <taxon>Bacteria</taxon>
        <taxon>Pseudomonadati</taxon>
        <taxon>Pseudomonadota</taxon>
        <taxon>Gammaproteobacteria</taxon>
        <taxon>Pseudomonadales</taxon>
        <taxon>Pseudomonadaceae</taxon>
        <taxon>Pseudomonas</taxon>
    </lineage>
</organism>
<dbReference type="InterPro" id="IPR003718">
    <property type="entry name" value="OsmC/Ohr_fam"/>
</dbReference>
<reference evidence="1" key="1">
    <citation type="journal article" date="2021" name="Microorganisms">
        <title>The Ever-Expanding Pseudomonas Genus: Description of 43 New Species and Partition of the Pseudomonas putida Group.</title>
        <authorList>
            <person name="Girard L."/>
            <person name="Lood C."/>
            <person name="Hofte M."/>
            <person name="Vandamme P."/>
            <person name="Rokni-Zadeh H."/>
            <person name="van Noort V."/>
            <person name="Lavigne R."/>
            <person name="De Mot R."/>
        </authorList>
    </citation>
    <scope>NUCLEOTIDE SEQUENCE</scope>
    <source>
        <strain evidence="1">COW40</strain>
    </source>
</reference>
<dbReference type="PANTHER" id="PTHR42830">
    <property type="entry name" value="OSMOTICALLY INDUCIBLE FAMILY PROTEIN"/>
    <property type="match status" value="1"/>
</dbReference>
<dbReference type="Proteomes" id="UP001046350">
    <property type="component" value="Chromosome"/>
</dbReference>
<protein>
    <submittedName>
        <fullName evidence="1">OsmC family protein</fullName>
    </submittedName>
</protein>
<sequence length="157" mass="17764">MKEHRYALTLNWTGNTGQGTSHYTAYQRDYTLEIPGKPSLHGSADPAFRGDPARWNPEDMLLASLSACHKLWYLHLCAVNKVNVLVYVDHPEARMVEGDAERRGHFTEVVLRPQVVVSDDSDAQMALRLHEDAHHECFVANSVNFPVRCEAVIEHQS</sequence>
<evidence type="ECO:0000313" key="1">
    <source>
        <dbReference type="EMBL" id="QXH50486.1"/>
    </source>
</evidence>
<dbReference type="Pfam" id="PF02566">
    <property type="entry name" value="OsmC"/>
    <property type="match status" value="1"/>
</dbReference>
<dbReference type="InterPro" id="IPR052707">
    <property type="entry name" value="OsmC_Ohr_Peroxiredoxin"/>
</dbReference>
<proteinExistence type="predicted"/>
<name>A0ABX8N404_9PSED</name>
<evidence type="ECO:0000313" key="2">
    <source>
        <dbReference type="Proteomes" id="UP001046350"/>
    </source>
</evidence>
<dbReference type="PANTHER" id="PTHR42830:SF2">
    <property type="entry name" value="OSMC_OHR FAMILY PROTEIN"/>
    <property type="match status" value="1"/>
</dbReference>
<accession>A0ABX8N404</accession>
<gene>
    <name evidence="1" type="ORF">KSS94_21460</name>
</gene>
<keyword evidence="2" id="KW-1185">Reference proteome</keyword>